<reference evidence="3 5" key="2">
    <citation type="submission" date="2020-07" db="EMBL/GenBank/DDBJ databases">
        <title>Sequencing the genomes of 1000 actinobacteria strains.</title>
        <authorList>
            <person name="Klenk H.-P."/>
        </authorList>
    </citation>
    <scope>NUCLEOTIDE SEQUENCE [LARGE SCALE GENOMIC DNA]</scope>
    <source>
        <strain evidence="3 5">DSM 15131</strain>
    </source>
</reference>
<dbReference type="PANTHER" id="PTHR37313:SF2">
    <property type="entry name" value="UPF0749 PROTEIN YLXX"/>
    <property type="match status" value="1"/>
</dbReference>
<evidence type="ECO:0000256" key="1">
    <source>
        <dbReference type="ARBA" id="ARBA00009108"/>
    </source>
</evidence>
<evidence type="ECO:0000313" key="5">
    <source>
        <dbReference type="Proteomes" id="UP000562045"/>
    </source>
</evidence>
<accession>A0A7Y9ZKR3</accession>
<dbReference type="Gene3D" id="3.30.70.1880">
    <property type="entry name" value="Protein of unknown function DUF881"/>
    <property type="match status" value="1"/>
</dbReference>
<keyword evidence="2" id="KW-0812">Transmembrane</keyword>
<evidence type="ECO:0000313" key="4">
    <source>
        <dbReference type="EMBL" id="QSR26386.1"/>
    </source>
</evidence>
<gene>
    <name evidence="3" type="ORF">BJ993_004339</name>
    <name evidence="4" type="ORF">CFH99_12195</name>
</gene>
<dbReference type="RefSeq" id="WP_036545617.1">
    <property type="nucleotide sequence ID" value="NZ_CP022295.1"/>
</dbReference>
<evidence type="ECO:0000256" key="2">
    <source>
        <dbReference type="SAM" id="Phobius"/>
    </source>
</evidence>
<proteinExistence type="inferred from homology"/>
<protein>
    <submittedName>
        <fullName evidence="3">Uncharacterized protein YlxW (UPF0749 family)</fullName>
    </submittedName>
</protein>
<evidence type="ECO:0000313" key="3">
    <source>
        <dbReference type="EMBL" id="NYI47259.1"/>
    </source>
</evidence>
<dbReference type="GO" id="GO:0005886">
    <property type="term" value="C:plasma membrane"/>
    <property type="evidence" value="ECO:0007669"/>
    <property type="project" value="TreeGrafter"/>
</dbReference>
<dbReference type="PANTHER" id="PTHR37313">
    <property type="entry name" value="UPF0749 PROTEIN RV1825"/>
    <property type="match status" value="1"/>
</dbReference>
<dbReference type="Proteomes" id="UP000662818">
    <property type="component" value="Chromosome"/>
</dbReference>
<dbReference type="Proteomes" id="UP000562045">
    <property type="component" value="Unassembled WGS sequence"/>
</dbReference>
<dbReference type="Pfam" id="PF05949">
    <property type="entry name" value="DUF881"/>
    <property type="match status" value="1"/>
</dbReference>
<evidence type="ECO:0000313" key="6">
    <source>
        <dbReference type="Proteomes" id="UP000662818"/>
    </source>
</evidence>
<name>A0A7Y9ZKR3_9ACTN</name>
<dbReference type="AlphaFoldDB" id="A0A7Y9ZKR3"/>
<sequence>MPDEPLDRLRRALLRPSRRQLVAGVLMALVGFAGVTQIRVTDTDATYSGLRQQELIDLLDGLGGARQRAEAEIDRLEGVASDLRDDTTKRQTALDQAKAEADTLSIIAGLVPVTGPGVRITITEDEGRVRLGSLLDTIQALRTVGAEAIAINGTIRVVAQTSLEETEGGFTVDGERIEAPYVIDAIGEPGVLADSLTFALGPKKQIENDGGTMEVSELKAVDIEAVATRAEPRYALPEQGQ</sequence>
<comment type="similarity">
    <text evidence="1">Belongs to the UPF0749 family.</text>
</comment>
<keyword evidence="2" id="KW-1133">Transmembrane helix</keyword>
<dbReference type="InterPro" id="IPR010273">
    <property type="entry name" value="DUF881"/>
</dbReference>
<reference evidence="4 6" key="1">
    <citation type="submission" date="2017-06" db="EMBL/GenBank/DDBJ databases">
        <title>Complete Genome Sequence of the Soil Carbazole-Degrading Bacterium Nocardioides aromaticivorans IC177.</title>
        <authorList>
            <person name="Vejarano F."/>
            <person name="Suzuki-Minakuchi C."/>
            <person name="Ohtsubo Y."/>
            <person name="Tsuda M."/>
            <person name="Okada K."/>
            <person name="Nojiri H."/>
        </authorList>
    </citation>
    <scope>NUCLEOTIDE SEQUENCE [LARGE SCALE GENOMIC DNA]</scope>
    <source>
        <strain evidence="4 6">IC177</strain>
    </source>
</reference>
<feature type="transmembrane region" description="Helical" evidence="2">
    <location>
        <begin position="21"/>
        <end position="40"/>
    </location>
</feature>
<dbReference type="EMBL" id="JACBZM010000001">
    <property type="protein sequence ID" value="NYI47259.1"/>
    <property type="molecule type" value="Genomic_DNA"/>
</dbReference>
<organism evidence="3 5">
    <name type="scientific">Nocardioides aromaticivorans</name>
    <dbReference type="NCBI Taxonomy" id="200618"/>
    <lineage>
        <taxon>Bacteria</taxon>
        <taxon>Bacillati</taxon>
        <taxon>Actinomycetota</taxon>
        <taxon>Actinomycetes</taxon>
        <taxon>Propionibacteriales</taxon>
        <taxon>Nocardioidaceae</taxon>
        <taxon>Nocardioides</taxon>
    </lineage>
</organism>
<keyword evidence="2" id="KW-0472">Membrane</keyword>
<keyword evidence="6" id="KW-1185">Reference proteome</keyword>
<dbReference type="EMBL" id="CP022295">
    <property type="protein sequence ID" value="QSR26386.1"/>
    <property type="molecule type" value="Genomic_DNA"/>
</dbReference>